<accession>A0A9X2FEE6</accession>
<dbReference type="AlphaFoldDB" id="A0A9X2FEE6"/>
<name>A0A9X2FEE6_9BACT</name>
<evidence type="ECO:0000313" key="2">
    <source>
        <dbReference type="EMBL" id="MCO6044316.1"/>
    </source>
</evidence>
<sequence>MIRAHLEDILTREFHGDIPPDCLPLIDEVAGGLLLGVHAGLFYNVDVLECRTWIDVVLLYVDGAERIHDALPLSDQAKMGPPPTLTQMLDPETPRPPKSTQHAC</sequence>
<organism evidence="2 3">
    <name type="scientific">Aeoliella straminimaris</name>
    <dbReference type="NCBI Taxonomy" id="2954799"/>
    <lineage>
        <taxon>Bacteria</taxon>
        <taxon>Pseudomonadati</taxon>
        <taxon>Planctomycetota</taxon>
        <taxon>Planctomycetia</taxon>
        <taxon>Pirellulales</taxon>
        <taxon>Lacipirellulaceae</taxon>
        <taxon>Aeoliella</taxon>
    </lineage>
</organism>
<comment type="caution">
    <text evidence="2">The sequence shown here is derived from an EMBL/GenBank/DDBJ whole genome shotgun (WGS) entry which is preliminary data.</text>
</comment>
<dbReference type="RefSeq" id="WP_252852418.1">
    <property type="nucleotide sequence ID" value="NZ_JAMXLR010000036.1"/>
</dbReference>
<dbReference type="Proteomes" id="UP001155241">
    <property type="component" value="Unassembled WGS sequence"/>
</dbReference>
<dbReference type="EMBL" id="JAMXLR010000036">
    <property type="protein sequence ID" value="MCO6044316.1"/>
    <property type="molecule type" value="Genomic_DNA"/>
</dbReference>
<feature type="region of interest" description="Disordered" evidence="1">
    <location>
        <begin position="73"/>
        <end position="104"/>
    </location>
</feature>
<evidence type="ECO:0000256" key="1">
    <source>
        <dbReference type="SAM" id="MobiDB-lite"/>
    </source>
</evidence>
<reference evidence="2" key="1">
    <citation type="submission" date="2022-06" db="EMBL/GenBank/DDBJ databases">
        <title>Aeoliella straminimaris, a novel planctomycete from sediments.</title>
        <authorList>
            <person name="Vitorino I.R."/>
            <person name="Lage O.M."/>
        </authorList>
    </citation>
    <scope>NUCLEOTIDE SEQUENCE</scope>
    <source>
        <strain evidence="2">ICT_H6.2</strain>
    </source>
</reference>
<gene>
    <name evidence="2" type="ORF">NG895_10400</name>
</gene>
<evidence type="ECO:0000313" key="3">
    <source>
        <dbReference type="Proteomes" id="UP001155241"/>
    </source>
</evidence>
<protein>
    <submittedName>
        <fullName evidence="2">Uncharacterized protein</fullName>
    </submittedName>
</protein>
<proteinExistence type="predicted"/>
<keyword evidence="3" id="KW-1185">Reference proteome</keyword>